<feature type="domain" description="HTH cro/C1-type" evidence="1">
    <location>
        <begin position="11"/>
        <end position="65"/>
    </location>
</feature>
<reference evidence="2 3" key="1">
    <citation type="submission" date="2024-10" db="EMBL/GenBank/DDBJ databases">
        <title>The Natural Products Discovery Center: Release of the First 8490 Sequenced Strains for Exploring Actinobacteria Biosynthetic Diversity.</title>
        <authorList>
            <person name="Kalkreuter E."/>
            <person name="Kautsar S.A."/>
            <person name="Yang D."/>
            <person name="Bader C.D."/>
            <person name="Teijaro C.N."/>
            <person name="Fluegel L."/>
            <person name="Davis C.M."/>
            <person name="Simpson J.R."/>
            <person name="Lauterbach L."/>
            <person name="Steele A.D."/>
            <person name="Gui C."/>
            <person name="Meng S."/>
            <person name="Li G."/>
            <person name="Viehrig K."/>
            <person name="Ye F."/>
            <person name="Su P."/>
            <person name="Kiefer A.F."/>
            <person name="Nichols A."/>
            <person name="Cepeda A.J."/>
            <person name="Yan W."/>
            <person name="Fan B."/>
            <person name="Jiang Y."/>
            <person name="Adhikari A."/>
            <person name="Zheng C.-J."/>
            <person name="Schuster L."/>
            <person name="Cowan T.M."/>
            <person name="Smanski M.J."/>
            <person name="Chevrette M.G."/>
            <person name="De Carvalho L.P.S."/>
            <person name="Shen B."/>
        </authorList>
    </citation>
    <scope>NUCLEOTIDE SEQUENCE [LARGE SCALE GENOMIC DNA]</scope>
    <source>
        <strain evidence="2 3">NPDC000087</strain>
    </source>
</reference>
<dbReference type="Gene3D" id="1.10.260.40">
    <property type="entry name" value="lambda repressor-like DNA-binding domains"/>
    <property type="match status" value="1"/>
</dbReference>
<dbReference type="SUPFAM" id="SSF47413">
    <property type="entry name" value="lambda repressor-like DNA-binding domains"/>
    <property type="match status" value="1"/>
</dbReference>
<dbReference type="PROSITE" id="PS50943">
    <property type="entry name" value="HTH_CROC1"/>
    <property type="match status" value="1"/>
</dbReference>
<keyword evidence="3" id="KW-1185">Reference proteome</keyword>
<name>A0ABW6WJ36_9ACTN</name>
<protein>
    <submittedName>
        <fullName evidence="2">Helix-turn-helix domain-containing protein</fullName>
    </submittedName>
</protein>
<dbReference type="SMART" id="SM00530">
    <property type="entry name" value="HTH_XRE"/>
    <property type="match status" value="1"/>
</dbReference>
<dbReference type="Pfam" id="PF01381">
    <property type="entry name" value="HTH_3"/>
    <property type="match status" value="1"/>
</dbReference>
<proteinExistence type="predicted"/>
<dbReference type="InterPro" id="IPR010982">
    <property type="entry name" value="Lambda_DNA-bd_dom_sf"/>
</dbReference>
<organism evidence="2 3">
    <name type="scientific">Paractinoplanes globisporus</name>
    <dbReference type="NCBI Taxonomy" id="113565"/>
    <lineage>
        <taxon>Bacteria</taxon>
        <taxon>Bacillati</taxon>
        <taxon>Actinomycetota</taxon>
        <taxon>Actinomycetes</taxon>
        <taxon>Micromonosporales</taxon>
        <taxon>Micromonosporaceae</taxon>
        <taxon>Paractinoplanes</taxon>
    </lineage>
</organism>
<dbReference type="Proteomes" id="UP001602245">
    <property type="component" value="Unassembled WGS sequence"/>
</dbReference>
<evidence type="ECO:0000313" key="2">
    <source>
        <dbReference type="EMBL" id="MFF5293018.1"/>
    </source>
</evidence>
<gene>
    <name evidence="2" type="ORF">ACFY35_26560</name>
</gene>
<comment type="caution">
    <text evidence="2">The sequence shown here is derived from an EMBL/GenBank/DDBJ whole genome shotgun (WGS) entry which is preliminary data.</text>
</comment>
<accession>A0ABW6WJ36</accession>
<dbReference type="EMBL" id="JBIAZU010000005">
    <property type="protein sequence ID" value="MFF5293018.1"/>
    <property type="molecule type" value="Genomic_DNA"/>
</dbReference>
<dbReference type="CDD" id="cd00093">
    <property type="entry name" value="HTH_XRE"/>
    <property type="match status" value="1"/>
</dbReference>
<dbReference type="InterPro" id="IPR001387">
    <property type="entry name" value="Cro/C1-type_HTH"/>
</dbReference>
<dbReference type="RefSeq" id="WP_020516848.1">
    <property type="nucleotide sequence ID" value="NZ_JBIAZU010000005.1"/>
</dbReference>
<evidence type="ECO:0000259" key="1">
    <source>
        <dbReference type="PROSITE" id="PS50943"/>
    </source>
</evidence>
<sequence>MAKKDTAADLLRSLREAQGRSLRAVADEVGIAPSQLSRLERGERSHTSLVGRRLAEYYGISLELLDLLEGRIPPDVVEILINHPEEITYLREKYGDIQSGDSLDEQPPLDRVPSR</sequence>
<evidence type="ECO:0000313" key="3">
    <source>
        <dbReference type="Proteomes" id="UP001602245"/>
    </source>
</evidence>